<dbReference type="GO" id="GO:0032259">
    <property type="term" value="P:methylation"/>
    <property type="evidence" value="ECO:0007669"/>
    <property type="project" value="UniProtKB-KW"/>
</dbReference>
<dbReference type="CDD" id="cd06445">
    <property type="entry name" value="ATase"/>
    <property type="match status" value="1"/>
</dbReference>
<evidence type="ECO:0000256" key="8">
    <source>
        <dbReference type="ARBA" id="ARBA00049348"/>
    </source>
</evidence>
<evidence type="ECO:0000256" key="2">
    <source>
        <dbReference type="ARBA" id="ARBA00008711"/>
    </source>
</evidence>
<dbReference type="InterPro" id="IPR014048">
    <property type="entry name" value="MethylDNA_cys_MeTrfase_DNA-bd"/>
</dbReference>
<reference evidence="10 11" key="1">
    <citation type="submission" date="2017-07" db="EMBL/GenBank/DDBJ databases">
        <title>Complete Genome Sequence of the cosmetic ferment Vitreoscilla filiformis (ATCC15551).</title>
        <authorList>
            <person name="Contreras S."/>
            <person name="Sagory-Zalkind P."/>
            <person name="Blanquart H."/>
            <person name="Iltis A."/>
            <person name="Morand S.C."/>
        </authorList>
    </citation>
    <scope>NUCLEOTIDE SEQUENCE [LARGE SCALE GENOMIC DNA]</scope>
    <source>
        <strain evidence="10 11">ATCC 15551</strain>
    </source>
</reference>
<evidence type="ECO:0000256" key="1">
    <source>
        <dbReference type="ARBA" id="ARBA00001286"/>
    </source>
</evidence>
<dbReference type="PANTHER" id="PTHR10815">
    <property type="entry name" value="METHYLATED-DNA--PROTEIN-CYSTEINE METHYLTRANSFERASE"/>
    <property type="match status" value="1"/>
</dbReference>
<dbReference type="PANTHER" id="PTHR10815:SF5">
    <property type="entry name" value="METHYLATED-DNA--PROTEIN-CYSTEINE METHYLTRANSFERASE"/>
    <property type="match status" value="1"/>
</dbReference>
<dbReference type="Gene3D" id="3.30.160.70">
    <property type="entry name" value="Methylated DNA-protein cysteine methyltransferase domain"/>
    <property type="match status" value="1"/>
</dbReference>
<keyword evidence="4 10" id="KW-0489">Methyltransferase</keyword>
<sequence length="149" mass="15999">MRLAVTARGLGGAWFEGQRHHPGELNAPDVPTHPWLVQAREELSRYWAEPLAAAFTVPLDPAGTAFQQAVWSALRRIPTGHTWRYGQLATQLERPNAVRAVGAAIGRNPLSVIVPCHRVLGANGSLTGYAGGLTRKQALLNAEGVKVPA</sequence>
<evidence type="ECO:0000256" key="7">
    <source>
        <dbReference type="ARBA" id="ARBA00023204"/>
    </source>
</evidence>
<dbReference type="InterPro" id="IPR001497">
    <property type="entry name" value="MethylDNA_cys_MeTrfase_AS"/>
</dbReference>
<name>A0A221KI34_VITFI</name>
<evidence type="ECO:0000313" key="11">
    <source>
        <dbReference type="Proteomes" id="UP000199729"/>
    </source>
</evidence>
<dbReference type="FunFam" id="1.10.10.10:FF:000214">
    <property type="entry name" value="Methylated-DNA--protein-cysteine methyltransferase"/>
    <property type="match status" value="1"/>
</dbReference>
<evidence type="ECO:0000256" key="4">
    <source>
        <dbReference type="ARBA" id="ARBA00022603"/>
    </source>
</evidence>
<dbReference type="AlphaFoldDB" id="A0A221KI34"/>
<dbReference type="Pfam" id="PF01035">
    <property type="entry name" value="DNA_binding_1"/>
    <property type="match status" value="1"/>
</dbReference>
<dbReference type="NCBIfam" id="TIGR00589">
    <property type="entry name" value="ogt"/>
    <property type="match status" value="1"/>
</dbReference>
<comment type="similarity">
    <text evidence="2">Belongs to the MGMT family.</text>
</comment>
<dbReference type="SUPFAM" id="SSF46767">
    <property type="entry name" value="Methylated DNA-protein cysteine methyltransferase, C-terminal domain"/>
    <property type="match status" value="1"/>
</dbReference>
<comment type="catalytic activity">
    <reaction evidence="1">
        <text>a 4-O-methyl-thymidine in DNA + L-cysteinyl-[protein] = a thymidine in DNA + S-methyl-L-cysteinyl-[protein]</text>
        <dbReference type="Rhea" id="RHEA:53428"/>
        <dbReference type="Rhea" id="RHEA-COMP:10131"/>
        <dbReference type="Rhea" id="RHEA-COMP:10132"/>
        <dbReference type="Rhea" id="RHEA-COMP:13555"/>
        <dbReference type="Rhea" id="RHEA-COMP:13556"/>
        <dbReference type="ChEBI" id="CHEBI:29950"/>
        <dbReference type="ChEBI" id="CHEBI:82612"/>
        <dbReference type="ChEBI" id="CHEBI:137386"/>
        <dbReference type="ChEBI" id="CHEBI:137387"/>
        <dbReference type="EC" id="2.1.1.63"/>
    </reaction>
</comment>
<evidence type="ECO:0000256" key="3">
    <source>
        <dbReference type="ARBA" id="ARBA00011918"/>
    </source>
</evidence>
<keyword evidence="7" id="KW-0234">DNA repair</keyword>
<keyword evidence="5 10" id="KW-0808">Transferase</keyword>
<dbReference type="EC" id="2.1.1.63" evidence="3"/>
<keyword evidence="11" id="KW-1185">Reference proteome</keyword>
<comment type="catalytic activity">
    <reaction evidence="8">
        <text>a 6-O-methyl-2'-deoxyguanosine in DNA + L-cysteinyl-[protein] = S-methyl-L-cysteinyl-[protein] + a 2'-deoxyguanosine in DNA</text>
        <dbReference type="Rhea" id="RHEA:24000"/>
        <dbReference type="Rhea" id="RHEA-COMP:10131"/>
        <dbReference type="Rhea" id="RHEA-COMP:10132"/>
        <dbReference type="Rhea" id="RHEA-COMP:11367"/>
        <dbReference type="Rhea" id="RHEA-COMP:11368"/>
        <dbReference type="ChEBI" id="CHEBI:29950"/>
        <dbReference type="ChEBI" id="CHEBI:82612"/>
        <dbReference type="ChEBI" id="CHEBI:85445"/>
        <dbReference type="ChEBI" id="CHEBI:85448"/>
        <dbReference type="EC" id="2.1.1.63"/>
    </reaction>
</comment>
<keyword evidence="6" id="KW-0227">DNA damage</keyword>
<dbReference type="GO" id="GO:0003908">
    <property type="term" value="F:methylated-DNA-[protein]-cysteine S-methyltransferase activity"/>
    <property type="evidence" value="ECO:0007669"/>
    <property type="project" value="UniProtKB-EC"/>
</dbReference>
<dbReference type="InterPro" id="IPR036631">
    <property type="entry name" value="MGMT_N_sf"/>
</dbReference>
<gene>
    <name evidence="10" type="ORF">VITFI_CDS2924</name>
</gene>
<evidence type="ECO:0000313" key="10">
    <source>
        <dbReference type="EMBL" id="ASM78701.1"/>
    </source>
</evidence>
<evidence type="ECO:0000256" key="5">
    <source>
        <dbReference type="ARBA" id="ARBA00022679"/>
    </source>
</evidence>
<feature type="domain" description="Methylated-DNA-[protein]-cysteine S-methyltransferase DNA binding" evidence="9">
    <location>
        <begin position="65"/>
        <end position="145"/>
    </location>
</feature>
<dbReference type="Proteomes" id="UP000199729">
    <property type="component" value="Chromosome"/>
</dbReference>
<evidence type="ECO:0000256" key="6">
    <source>
        <dbReference type="ARBA" id="ARBA00022763"/>
    </source>
</evidence>
<dbReference type="PROSITE" id="PS00374">
    <property type="entry name" value="MGMT"/>
    <property type="match status" value="1"/>
</dbReference>
<organism evidence="10 11">
    <name type="scientific">Vitreoscilla filiformis</name>
    <dbReference type="NCBI Taxonomy" id="63"/>
    <lineage>
        <taxon>Bacteria</taxon>
        <taxon>Pseudomonadati</taxon>
        <taxon>Pseudomonadota</taxon>
        <taxon>Betaproteobacteria</taxon>
        <taxon>Neisseriales</taxon>
        <taxon>Neisseriaceae</taxon>
        <taxon>Vitreoscilla</taxon>
    </lineage>
</organism>
<dbReference type="InterPro" id="IPR036388">
    <property type="entry name" value="WH-like_DNA-bd_sf"/>
</dbReference>
<dbReference type="GO" id="GO:0006281">
    <property type="term" value="P:DNA repair"/>
    <property type="evidence" value="ECO:0007669"/>
    <property type="project" value="UniProtKB-KW"/>
</dbReference>
<dbReference type="KEGG" id="vff:VITFI_CDS2924"/>
<dbReference type="InterPro" id="IPR036217">
    <property type="entry name" value="MethylDNA_cys_MeTrfase_DNAb"/>
</dbReference>
<protein>
    <recommendedName>
        <fullName evidence="3">methylated-DNA--[protein]-cysteine S-methyltransferase</fullName>
        <ecNumber evidence="3">2.1.1.63</ecNumber>
    </recommendedName>
</protein>
<dbReference type="Gene3D" id="1.10.10.10">
    <property type="entry name" value="Winged helix-like DNA-binding domain superfamily/Winged helix DNA-binding domain"/>
    <property type="match status" value="1"/>
</dbReference>
<evidence type="ECO:0000259" key="9">
    <source>
        <dbReference type="Pfam" id="PF01035"/>
    </source>
</evidence>
<dbReference type="SUPFAM" id="SSF53155">
    <property type="entry name" value="Methylated DNA-protein cysteine methyltransferase domain"/>
    <property type="match status" value="1"/>
</dbReference>
<proteinExistence type="inferred from homology"/>
<accession>A0A221KI34</accession>
<dbReference type="EMBL" id="CP022423">
    <property type="protein sequence ID" value="ASM78701.1"/>
    <property type="molecule type" value="Genomic_DNA"/>
</dbReference>